<protein>
    <recommendedName>
        <fullName evidence="3">Cell differentiation protein rcd1</fullName>
    </recommendedName>
</protein>
<dbReference type="InterPro" id="IPR011989">
    <property type="entry name" value="ARM-like"/>
</dbReference>
<name>A0AA38GMG4_TAXCH</name>
<proteinExistence type="predicted"/>
<dbReference type="EMBL" id="JAHRHJ020000002">
    <property type="protein sequence ID" value="KAH9324974.1"/>
    <property type="molecule type" value="Genomic_DNA"/>
</dbReference>
<gene>
    <name evidence="1" type="ORF">KI387_005152</name>
</gene>
<dbReference type="GO" id="GO:0030014">
    <property type="term" value="C:CCR4-NOT complex"/>
    <property type="evidence" value="ECO:0007669"/>
    <property type="project" value="InterPro"/>
</dbReference>
<dbReference type="PANTHER" id="PTHR12262">
    <property type="entry name" value="CCR4-NOT TRANSCRIPTION COMPLEX SUBUNIT 9"/>
    <property type="match status" value="1"/>
</dbReference>
<evidence type="ECO:0000313" key="1">
    <source>
        <dbReference type="EMBL" id="KAH9324974.1"/>
    </source>
</evidence>
<dbReference type="Gene3D" id="1.25.10.10">
    <property type="entry name" value="Leucine-rich Repeat Variant"/>
    <property type="match status" value="1"/>
</dbReference>
<keyword evidence="2" id="KW-1185">Reference proteome</keyword>
<dbReference type="Pfam" id="PF04078">
    <property type="entry name" value="Rcd1"/>
    <property type="match status" value="1"/>
</dbReference>
<evidence type="ECO:0008006" key="3">
    <source>
        <dbReference type="Google" id="ProtNLM"/>
    </source>
</evidence>
<organism evidence="1 2">
    <name type="scientific">Taxus chinensis</name>
    <name type="common">Chinese yew</name>
    <name type="synonym">Taxus wallichiana var. chinensis</name>
    <dbReference type="NCBI Taxonomy" id="29808"/>
    <lineage>
        <taxon>Eukaryota</taxon>
        <taxon>Viridiplantae</taxon>
        <taxon>Streptophyta</taxon>
        <taxon>Embryophyta</taxon>
        <taxon>Tracheophyta</taxon>
        <taxon>Spermatophyta</taxon>
        <taxon>Pinopsida</taxon>
        <taxon>Pinidae</taxon>
        <taxon>Conifers II</taxon>
        <taxon>Cupressales</taxon>
        <taxon>Taxaceae</taxon>
        <taxon>Taxus</taxon>
    </lineage>
</organism>
<dbReference type="InterPro" id="IPR007216">
    <property type="entry name" value="CNOT9"/>
</dbReference>
<reference evidence="1 2" key="1">
    <citation type="journal article" date="2021" name="Nat. Plants">
        <title>The Taxus genome provides insights into paclitaxel biosynthesis.</title>
        <authorList>
            <person name="Xiong X."/>
            <person name="Gou J."/>
            <person name="Liao Q."/>
            <person name="Li Y."/>
            <person name="Zhou Q."/>
            <person name="Bi G."/>
            <person name="Li C."/>
            <person name="Du R."/>
            <person name="Wang X."/>
            <person name="Sun T."/>
            <person name="Guo L."/>
            <person name="Liang H."/>
            <person name="Lu P."/>
            <person name="Wu Y."/>
            <person name="Zhang Z."/>
            <person name="Ro D.K."/>
            <person name="Shang Y."/>
            <person name="Huang S."/>
            <person name="Yan J."/>
        </authorList>
    </citation>
    <scope>NUCLEOTIDE SEQUENCE [LARGE SCALE GENOMIC DNA]</scope>
    <source>
        <strain evidence="1">Ta-2019</strain>
    </source>
</reference>
<dbReference type="AlphaFoldDB" id="A0AA38GMG4"/>
<dbReference type="Proteomes" id="UP000824469">
    <property type="component" value="Unassembled WGS sequence"/>
</dbReference>
<dbReference type="GO" id="GO:0006402">
    <property type="term" value="P:mRNA catabolic process"/>
    <property type="evidence" value="ECO:0007669"/>
    <property type="project" value="InterPro"/>
</dbReference>
<sequence>MDTQLHEDAQEHPNSLEDRTLALLHDSKIDQEIQEVKVKKKGGRKHKVKWMNRSMALSDVILELYDDDLRENGLRCLGNHLNERREQDPDKYSKAGFFVFHACGIMAILLQEVLSAWEKMKTGNLNIRASKRIANVLTLFQCIAANKETRDKLVKAHIPAYLVPFILLENTEDFIEDVRAIALSVIAITVQARETEVIRWAIKNNIMEVCLSAIDIGSELSKVIAMHIMESILQTKFGIIYSCESTLLLGKFLKMCEQTLLVLVREQDLAPRPLFHVIRCYILLCKNCRALELLKENLPLSLLDNTFQDVTE</sequence>
<feature type="non-terminal residue" evidence="1">
    <location>
        <position position="312"/>
    </location>
</feature>
<evidence type="ECO:0000313" key="2">
    <source>
        <dbReference type="Proteomes" id="UP000824469"/>
    </source>
</evidence>
<accession>A0AA38GMG4</accession>
<comment type="caution">
    <text evidence="1">The sequence shown here is derived from an EMBL/GenBank/DDBJ whole genome shotgun (WGS) entry which is preliminary data.</text>
</comment>
<dbReference type="OMA" id="PCTMAMM"/>